<dbReference type="RefSeq" id="WP_044841354.1">
    <property type="nucleotide sequence ID" value="NZ_CP059733.1"/>
</dbReference>
<evidence type="ECO:0000313" key="3">
    <source>
        <dbReference type="EMBL" id="WDE07822.1"/>
    </source>
</evidence>
<feature type="transmembrane region" description="Helical" evidence="2">
    <location>
        <begin position="31"/>
        <end position="52"/>
    </location>
</feature>
<keyword evidence="2" id="KW-0812">Transmembrane</keyword>
<protein>
    <submittedName>
        <fullName evidence="3">Uncharacterized protein</fullName>
    </submittedName>
</protein>
<keyword evidence="4" id="KW-1185">Reference proteome</keyword>
<dbReference type="Proteomes" id="UP000032352">
    <property type="component" value="Chromosome"/>
</dbReference>
<keyword evidence="2" id="KW-1133">Transmembrane helix</keyword>
<gene>
    <name evidence="3" type="ORF">SG34_013610</name>
</gene>
<dbReference type="EMBL" id="CP059733">
    <property type="protein sequence ID" value="WDE07822.1"/>
    <property type="molecule type" value="Genomic_DNA"/>
</dbReference>
<dbReference type="AlphaFoldDB" id="A0AAE9Z7S4"/>
<feature type="compositionally biased region" description="Polar residues" evidence="1">
    <location>
        <begin position="278"/>
        <end position="289"/>
    </location>
</feature>
<evidence type="ECO:0000313" key="4">
    <source>
        <dbReference type="Proteomes" id="UP000032352"/>
    </source>
</evidence>
<keyword evidence="2" id="KW-0472">Membrane</keyword>
<organism evidence="3 4">
    <name type="scientific">Thalassomonas viridans</name>
    <dbReference type="NCBI Taxonomy" id="137584"/>
    <lineage>
        <taxon>Bacteria</taxon>
        <taxon>Pseudomonadati</taxon>
        <taxon>Pseudomonadota</taxon>
        <taxon>Gammaproteobacteria</taxon>
        <taxon>Alteromonadales</taxon>
        <taxon>Colwelliaceae</taxon>
        <taxon>Thalassomonas</taxon>
    </lineage>
</organism>
<sequence length="289" mass="32497">MSETKSKENSLDEAINACESNIKAHRKASMMAIFCAIFLLAGLFLFTAQYAILTSGTSDSERLALLNDVEEKELRITRLTEERYTDFSLERRQDELRVVISGLDEKPDDAKLIQSKTNLEEEISGIIKKYDERLISYQSDLEDAQMRLDEYIPKPILPNEIMLVLVSLTVIVISVFAALYRGHLNETTKNEHYLLGFYRVRIAANNAKLEGFQDDVRTLLVNGAFSIPSEKRSIAKDKVDSPLPGHPTSEIATKVVNILLEKSGRIIKKSSDEKKPNKSIQLTAEASAD</sequence>
<evidence type="ECO:0000256" key="1">
    <source>
        <dbReference type="SAM" id="MobiDB-lite"/>
    </source>
</evidence>
<name>A0AAE9Z7S4_9GAMM</name>
<dbReference type="KEGG" id="tvd:SG34_013610"/>
<reference evidence="3 4" key="1">
    <citation type="journal article" date="2015" name="Genome Announc.">
        <title>Draft Genome Sequences of Marine Isolates of Thalassomonas viridans and Thalassomonas actiniarum.</title>
        <authorList>
            <person name="Olonade I."/>
            <person name="van Zyl L.J."/>
            <person name="Trindade M."/>
        </authorList>
    </citation>
    <scope>NUCLEOTIDE SEQUENCE [LARGE SCALE GENOMIC DNA]</scope>
    <source>
        <strain evidence="3 4">XOM25</strain>
    </source>
</reference>
<evidence type="ECO:0000256" key="2">
    <source>
        <dbReference type="SAM" id="Phobius"/>
    </source>
</evidence>
<proteinExistence type="predicted"/>
<reference evidence="3 4" key="2">
    <citation type="journal article" date="2022" name="Mar. Drugs">
        <title>Bioassay-Guided Fractionation Leads to the Detection of Cholic Acid Generated by the Rare Thalassomonas sp.</title>
        <authorList>
            <person name="Pheiffer F."/>
            <person name="Schneider Y.K."/>
            <person name="Hansen E.H."/>
            <person name="Andersen J.H."/>
            <person name="Isaksson J."/>
            <person name="Busche T."/>
            <person name="R C."/>
            <person name="Kalinowski J."/>
            <person name="Zyl L.V."/>
            <person name="Trindade M."/>
        </authorList>
    </citation>
    <scope>NUCLEOTIDE SEQUENCE [LARGE SCALE GENOMIC DNA]</scope>
    <source>
        <strain evidence="3 4">XOM25</strain>
    </source>
</reference>
<feature type="transmembrane region" description="Helical" evidence="2">
    <location>
        <begin position="161"/>
        <end position="180"/>
    </location>
</feature>
<accession>A0AAE9Z7S4</accession>
<feature type="region of interest" description="Disordered" evidence="1">
    <location>
        <begin position="269"/>
        <end position="289"/>
    </location>
</feature>